<proteinExistence type="predicted"/>
<dbReference type="Pfam" id="PF00990">
    <property type="entry name" value="GGDEF"/>
    <property type="match status" value="1"/>
</dbReference>
<accession>A0A238JK05</accession>
<dbReference type="InterPro" id="IPR000160">
    <property type="entry name" value="GGDEF_dom"/>
</dbReference>
<dbReference type="EMBL" id="FXYE01000001">
    <property type="protein sequence ID" value="SMX31008.1"/>
    <property type="molecule type" value="Genomic_DNA"/>
</dbReference>
<keyword evidence="1" id="KW-0472">Membrane</keyword>
<dbReference type="SUPFAM" id="SSF141868">
    <property type="entry name" value="EAL domain-like"/>
    <property type="match status" value="1"/>
</dbReference>
<dbReference type="InterPro" id="IPR043128">
    <property type="entry name" value="Rev_trsase/Diguanyl_cyclase"/>
</dbReference>
<organism evidence="4 5">
    <name type="scientific">Actibacterium lipolyticum</name>
    <dbReference type="NCBI Taxonomy" id="1524263"/>
    <lineage>
        <taxon>Bacteria</taxon>
        <taxon>Pseudomonadati</taxon>
        <taxon>Pseudomonadota</taxon>
        <taxon>Alphaproteobacteria</taxon>
        <taxon>Rhodobacterales</taxon>
        <taxon>Roseobacteraceae</taxon>
        <taxon>Actibacterium</taxon>
    </lineage>
</organism>
<evidence type="ECO:0000259" key="2">
    <source>
        <dbReference type="PROSITE" id="PS50883"/>
    </source>
</evidence>
<dbReference type="AlphaFoldDB" id="A0A238JK05"/>
<dbReference type="Gene3D" id="3.30.70.270">
    <property type="match status" value="1"/>
</dbReference>
<dbReference type="Pfam" id="PF00563">
    <property type="entry name" value="EAL"/>
    <property type="match status" value="1"/>
</dbReference>
<dbReference type="CDD" id="cd01948">
    <property type="entry name" value="EAL"/>
    <property type="match status" value="1"/>
</dbReference>
<dbReference type="PANTHER" id="PTHR33121">
    <property type="entry name" value="CYCLIC DI-GMP PHOSPHODIESTERASE PDEF"/>
    <property type="match status" value="1"/>
</dbReference>
<evidence type="ECO:0000313" key="5">
    <source>
        <dbReference type="Proteomes" id="UP000202922"/>
    </source>
</evidence>
<gene>
    <name evidence="4" type="primary">gmr</name>
    <name evidence="4" type="ORF">COL8621_00230</name>
</gene>
<keyword evidence="1" id="KW-0812">Transmembrane</keyword>
<keyword evidence="1" id="KW-1133">Transmembrane helix</keyword>
<evidence type="ECO:0000313" key="4">
    <source>
        <dbReference type="EMBL" id="SMX31008.1"/>
    </source>
</evidence>
<feature type="domain" description="GGDEF" evidence="3">
    <location>
        <begin position="97"/>
        <end position="233"/>
    </location>
</feature>
<dbReference type="Gene3D" id="3.20.20.450">
    <property type="entry name" value="EAL domain"/>
    <property type="match status" value="1"/>
</dbReference>
<dbReference type="OrthoDB" id="9814202at2"/>
<protein>
    <submittedName>
        <fullName evidence="4">Cyclic di-GMP phosphodiesterase Gmr</fullName>
        <ecNumber evidence="4">3.1.4.52</ecNumber>
    </submittedName>
</protein>
<keyword evidence="5" id="KW-1185">Reference proteome</keyword>
<keyword evidence="4" id="KW-0378">Hydrolase</keyword>
<dbReference type="Proteomes" id="UP000202922">
    <property type="component" value="Unassembled WGS sequence"/>
</dbReference>
<evidence type="ECO:0000256" key="1">
    <source>
        <dbReference type="SAM" id="Phobius"/>
    </source>
</evidence>
<dbReference type="RefSeq" id="WP_093965486.1">
    <property type="nucleotide sequence ID" value="NZ_FXYE01000001.1"/>
</dbReference>
<sequence length="511" mass="54446">MNRAIGPTLLRLRPSFMSSVGIAILPGTLLAAFWHLGETALVTAAIITPVLCAAYGAITRFSDDTSGSTDAQTGLCLRPAIVTALTDAQAEYAKTGKQTASLAISIEGLDDLEGEFGTQAANKALERVAERLGVALRNGDVVGRLGHASLAIALAPMHRADLETLLQISGRLQDAVKEPISIDATSVYLSCSIGFCISGRGSTVDGEAILASAETALHEAQQTGPGTIRSFSPDMKAHVAVDSDLSGEISHALETGQIVSWFQPQLCTDTGKVSGFEALARWRHPQRGLIPPDQFLGTIEQCGLSERLTEEILFNAFSALRSWDRAGLTVPSVGVNFSSAELRNPKLVDKIEWELDRFDLTPDRLTIEVLETVVAGASDGMVSRNIAALSALGCGVDLDDFGTGQASFASIRRFDIARLKIDRSFVARLDQDRAQQDMVAAILTMAERLNLATIAEGVETVGEHAMLSQLGCGHVQGFGIARPMPFEDTIAWIQKHGEKLAQTASLGRHTG</sequence>
<dbReference type="InterPro" id="IPR029787">
    <property type="entry name" value="Nucleotide_cyclase"/>
</dbReference>
<reference evidence="5" key="1">
    <citation type="submission" date="2017-05" db="EMBL/GenBank/DDBJ databases">
        <authorList>
            <person name="Rodrigo-Torres L."/>
            <person name="Arahal R. D."/>
            <person name="Lucena T."/>
        </authorList>
    </citation>
    <scope>NUCLEOTIDE SEQUENCE [LARGE SCALE GENOMIC DNA]</scope>
    <source>
        <strain evidence="5">CECT 8621</strain>
    </source>
</reference>
<dbReference type="SMART" id="SM00052">
    <property type="entry name" value="EAL"/>
    <property type="match status" value="1"/>
</dbReference>
<dbReference type="NCBIfam" id="TIGR00254">
    <property type="entry name" value="GGDEF"/>
    <property type="match status" value="1"/>
</dbReference>
<feature type="transmembrane region" description="Helical" evidence="1">
    <location>
        <begin position="12"/>
        <end position="34"/>
    </location>
</feature>
<name>A0A238JK05_9RHOB</name>
<feature type="domain" description="EAL" evidence="2">
    <location>
        <begin position="242"/>
        <end position="497"/>
    </location>
</feature>
<dbReference type="InterPro" id="IPR001633">
    <property type="entry name" value="EAL_dom"/>
</dbReference>
<dbReference type="InterPro" id="IPR035919">
    <property type="entry name" value="EAL_sf"/>
</dbReference>
<dbReference type="PROSITE" id="PS50883">
    <property type="entry name" value="EAL"/>
    <property type="match status" value="1"/>
</dbReference>
<dbReference type="PANTHER" id="PTHR33121:SF70">
    <property type="entry name" value="SIGNALING PROTEIN YKOW"/>
    <property type="match status" value="1"/>
</dbReference>
<dbReference type="GO" id="GO:0071111">
    <property type="term" value="F:cyclic-guanylate-specific phosphodiesterase activity"/>
    <property type="evidence" value="ECO:0007669"/>
    <property type="project" value="UniProtKB-EC"/>
</dbReference>
<dbReference type="EC" id="3.1.4.52" evidence="4"/>
<dbReference type="InterPro" id="IPR050706">
    <property type="entry name" value="Cyclic-di-GMP_PDE-like"/>
</dbReference>
<dbReference type="SUPFAM" id="SSF55073">
    <property type="entry name" value="Nucleotide cyclase"/>
    <property type="match status" value="1"/>
</dbReference>
<dbReference type="SMART" id="SM00267">
    <property type="entry name" value="GGDEF"/>
    <property type="match status" value="1"/>
</dbReference>
<evidence type="ECO:0000259" key="3">
    <source>
        <dbReference type="PROSITE" id="PS50887"/>
    </source>
</evidence>
<dbReference type="PROSITE" id="PS50887">
    <property type="entry name" value="GGDEF"/>
    <property type="match status" value="1"/>
</dbReference>
<dbReference type="CDD" id="cd01949">
    <property type="entry name" value="GGDEF"/>
    <property type="match status" value="1"/>
</dbReference>